<keyword evidence="1" id="KW-0732">Signal</keyword>
<evidence type="ECO:0000313" key="2">
    <source>
        <dbReference type="EMBL" id="MFC0408306.1"/>
    </source>
</evidence>
<organism evidence="2 3">
    <name type="scientific">Roseomonas elaeocarpi</name>
    <dbReference type="NCBI Taxonomy" id="907779"/>
    <lineage>
        <taxon>Bacteria</taxon>
        <taxon>Pseudomonadati</taxon>
        <taxon>Pseudomonadota</taxon>
        <taxon>Alphaproteobacteria</taxon>
        <taxon>Acetobacterales</taxon>
        <taxon>Roseomonadaceae</taxon>
        <taxon>Roseomonas</taxon>
    </lineage>
</organism>
<keyword evidence="3" id="KW-1185">Reference proteome</keyword>
<dbReference type="EMBL" id="JBHLUN010000006">
    <property type="protein sequence ID" value="MFC0408306.1"/>
    <property type="molecule type" value="Genomic_DNA"/>
</dbReference>
<dbReference type="RefSeq" id="WP_377044065.1">
    <property type="nucleotide sequence ID" value="NZ_JBHLUN010000006.1"/>
</dbReference>
<evidence type="ECO:0000313" key="3">
    <source>
        <dbReference type="Proteomes" id="UP001589865"/>
    </source>
</evidence>
<feature type="signal peptide" evidence="1">
    <location>
        <begin position="1"/>
        <end position="23"/>
    </location>
</feature>
<protein>
    <submittedName>
        <fullName evidence="2">Uncharacterized protein</fullName>
    </submittedName>
</protein>
<name>A0ABV6JRF5_9PROT</name>
<feature type="chain" id="PRO_5045572741" evidence="1">
    <location>
        <begin position="24"/>
        <end position="104"/>
    </location>
</feature>
<proteinExistence type="predicted"/>
<accession>A0ABV6JRF5</accession>
<gene>
    <name evidence="2" type="ORF">ACFFGY_08620</name>
</gene>
<reference evidence="2 3" key="1">
    <citation type="submission" date="2024-09" db="EMBL/GenBank/DDBJ databases">
        <authorList>
            <person name="Sun Q."/>
            <person name="Mori K."/>
        </authorList>
    </citation>
    <scope>NUCLEOTIDE SEQUENCE [LARGE SCALE GENOMIC DNA]</scope>
    <source>
        <strain evidence="2 3">TBRC 5777</strain>
    </source>
</reference>
<sequence>MARFLLLPLAGLLAALAAAPAGAAEALADGVLAQRCYGLDNERLRQRGVVEQLRREHPPLRLADLGGEGRGGGGLFAPAELDNYLALMRAAEARFVAAGCEELF</sequence>
<comment type="caution">
    <text evidence="2">The sequence shown here is derived from an EMBL/GenBank/DDBJ whole genome shotgun (WGS) entry which is preliminary data.</text>
</comment>
<evidence type="ECO:0000256" key="1">
    <source>
        <dbReference type="SAM" id="SignalP"/>
    </source>
</evidence>
<dbReference type="Proteomes" id="UP001589865">
    <property type="component" value="Unassembled WGS sequence"/>
</dbReference>